<dbReference type="Proteomes" id="UP000000763">
    <property type="component" value="Chromosome 3"/>
</dbReference>
<proteinExistence type="inferred from homology"/>
<feature type="domain" description="Aspartate/glutamate/uridylate kinase" evidence="2">
    <location>
        <begin position="82"/>
        <end position="139"/>
    </location>
</feature>
<dbReference type="GO" id="GO:0016301">
    <property type="term" value="F:kinase activity"/>
    <property type="evidence" value="ECO:0007669"/>
    <property type="project" value="UniProtKB-KW"/>
</dbReference>
<evidence type="ECO:0000259" key="2">
    <source>
        <dbReference type="Pfam" id="PF00696"/>
    </source>
</evidence>
<accession>Q852E4</accession>
<dbReference type="InterPro" id="IPR036393">
    <property type="entry name" value="AceGlu_kinase-like_sf"/>
</dbReference>
<dbReference type="PANTHER" id="PTHR21499:SF66">
    <property type="entry name" value="ASPARTOKINASE"/>
    <property type="match status" value="1"/>
</dbReference>
<protein>
    <submittedName>
        <fullName evidence="3">Aspartate kinase</fullName>
    </submittedName>
</protein>
<dbReference type="Gene3D" id="1.20.120.1320">
    <property type="entry name" value="Aspartokinase, catalytic domain"/>
    <property type="match status" value="1"/>
</dbReference>
<dbReference type="Gene3D" id="3.40.1160.10">
    <property type="entry name" value="Acetylglutamate kinase-like"/>
    <property type="match status" value="1"/>
</dbReference>
<evidence type="ECO:0000313" key="3">
    <source>
        <dbReference type="EMBL" id="AAO37952.1"/>
    </source>
</evidence>
<comment type="similarity">
    <text evidence="1">Belongs to the aspartokinase family.</text>
</comment>
<dbReference type="InterPro" id="IPR042199">
    <property type="entry name" value="AsparK_Bifunc_asparK/hSer_DH"/>
</dbReference>
<sequence>MAVALRFAAVARDSPAAAAPPRVGREQQYLACAAAARPGGRCSRRRGLVVRCQSGAAAVVLNKDDAASVAAAAASSATGFTVAMKFGGSSVASAERMREVADLILSFPEETPVVVLSAMGKTTNNLLLAGEKAVSCGAPKASEIPELAVIKELHVRTIDELGLDRSIVSGIVQCFFHKIPPPSPQPTNTHTKITGSLVCLKLPIFLWLAKTYTAKCIFQSC</sequence>
<dbReference type="SUPFAM" id="SSF53633">
    <property type="entry name" value="Carbamate kinase-like"/>
    <property type="match status" value="1"/>
</dbReference>
<evidence type="ECO:0000256" key="1">
    <source>
        <dbReference type="ARBA" id="ARBA00010122"/>
    </source>
</evidence>
<organism evidence="3 4">
    <name type="scientific">Oryza sativa subsp. japonica</name>
    <name type="common">Rice</name>
    <dbReference type="NCBI Taxonomy" id="39947"/>
    <lineage>
        <taxon>Eukaryota</taxon>
        <taxon>Viridiplantae</taxon>
        <taxon>Streptophyta</taxon>
        <taxon>Embryophyta</taxon>
        <taxon>Tracheophyta</taxon>
        <taxon>Spermatophyta</taxon>
        <taxon>Magnoliopsida</taxon>
        <taxon>Liliopsida</taxon>
        <taxon>Poales</taxon>
        <taxon>Poaceae</taxon>
        <taxon>BOP clade</taxon>
        <taxon>Oryzoideae</taxon>
        <taxon>Oryzeae</taxon>
        <taxon>Oryzinae</taxon>
        <taxon>Oryza</taxon>
        <taxon>Oryza sativa</taxon>
    </lineage>
</organism>
<name>Q852E4_ORYSJ</name>
<evidence type="ECO:0000313" key="4">
    <source>
        <dbReference type="Proteomes" id="UP000000763"/>
    </source>
</evidence>
<gene>
    <name evidence="3" type="primary">OSJNBb0096M04.5</name>
</gene>
<dbReference type="AlphaFoldDB" id="Q852E4"/>
<dbReference type="EMBL" id="AC092559">
    <property type="protein sequence ID" value="AAO37952.1"/>
    <property type="molecule type" value="Genomic_DNA"/>
</dbReference>
<reference evidence="4" key="1">
    <citation type="journal article" date="2005" name="Nature">
        <title>The map-based sequence of the rice genome.</title>
        <authorList>
            <consortium name="International rice genome sequencing project (IRGSP)"/>
            <person name="Matsumoto T."/>
            <person name="Wu J."/>
            <person name="Kanamori H."/>
            <person name="Katayose Y."/>
            <person name="Fujisawa M."/>
            <person name="Namiki N."/>
            <person name="Mizuno H."/>
            <person name="Yamamoto K."/>
            <person name="Antonio B.A."/>
            <person name="Baba T."/>
            <person name="Sakata K."/>
            <person name="Nagamura Y."/>
            <person name="Aoki H."/>
            <person name="Arikawa K."/>
            <person name="Arita K."/>
            <person name="Bito T."/>
            <person name="Chiden Y."/>
            <person name="Fujitsuka N."/>
            <person name="Fukunaka R."/>
            <person name="Hamada M."/>
            <person name="Harada C."/>
            <person name="Hayashi A."/>
            <person name="Hijishita S."/>
            <person name="Honda M."/>
            <person name="Hosokawa S."/>
            <person name="Ichikawa Y."/>
            <person name="Idonuma A."/>
            <person name="Iijima M."/>
            <person name="Ikeda M."/>
            <person name="Ikeno M."/>
            <person name="Ito K."/>
            <person name="Ito S."/>
            <person name="Ito T."/>
            <person name="Ito Y."/>
            <person name="Ito Y."/>
            <person name="Iwabuchi A."/>
            <person name="Kamiya K."/>
            <person name="Karasawa W."/>
            <person name="Kurita K."/>
            <person name="Katagiri S."/>
            <person name="Kikuta A."/>
            <person name="Kobayashi H."/>
            <person name="Kobayashi N."/>
            <person name="Machita K."/>
            <person name="Maehara T."/>
            <person name="Masukawa M."/>
            <person name="Mizubayashi T."/>
            <person name="Mukai Y."/>
            <person name="Nagasaki H."/>
            <person name="Nagata Y."/>
            <person name="Naito S."/>
            <person name="Nakashima M."/>
            <person name="Nakama Y."/>
            <person name="Nakamichi Y."/>
            <person name="Nakamura M."/>
            <person name="Meguro A."/>
            <person name="Negishi M."/>
            <person name="Ohta I."/>
            <person name="Ohta T."/>
            <person name="Okamoto M."/>
            <person name="Ono N."/>
            <person name="Saji S."/>
            <person name="Sakaguchi M."/>
            <person name="Sakai K."/>
            <person name="Shibata M."/>
            <person name="Shimokawa T."/>
            <person name="Song J."/>
            <person name="Takazaki Y."/>
            <person name="Terasawa K."/>
            <person name="Tsugane M."/>
            <person name="Tsuji K."/>
            <person name="Ueda S."/>
            <person name="Waki K."/>
            <person name="Yamagata H."/>
            <person name="Yamamoto M."/>
            <person name="Yamamoto S."/>
            <person name="Yamane H."/>
            <person name="Yoshiki S."/>
            <person name="Yoshihara R."/>
            <person name="Yukawa K."/>
            <person name="Zhong H."/>
            <person name="Yano M."/>
            <person name="Yuan Q."/>
            <person name="Ouyang S."/>
            <person name="Liu J."/>
            <person name="Jones K.M."/>
            <person name="Gansberger K."/>
            <person name="Moffat K."/>
            <person name="Hill J."/>
            <person name="Bera J."/>
            <person name="Fadrosh D."/>
            <person name="Jin S."/>
            <person name="Johri S."/>
            <person name="Kim M."/>
            <person name="Overton L."/>
            <person name="Reardon M."/>
            <person name="Tsitrin T."/>
            <person name="Vuong H."/>
            <person name="Weaver B."/>
            <person name="Ciecko A."/>
            <person name="Tallon L."/>
            <person name="Jackson J."/>
            <person name="Pai G."/>
            <person name="Aken S.V."/>
            <person name="Utterback T."/>
            <person name="Reidmuller S."/>
            <person name="Feldblyum T."/>
            <person name="Hsiao J."/>
            <person name="Zismann V."/>
            <person name="Iobst S."/>
            <person name="de Vazeille A.R."/>
            <person name="Buell C.R."/>
            <person name="Ying K."/>
            <person name="Li Y."/>
            <person name="Lu T."/>
            <person name="Huang Y."/>
            <person name="Zhao Q."/>
            <person name="Feng Q."/>
            <person name="Zhang L."/>
            <person name="Zhu J."/>
            <person name="Weng Q."/>
            <person name="Mu J."/>
            <person name="Lu Y."/>
            <person name="Fan D."/>
            <person name="Liu Y."/>
            <person name="Guan J."/>
            <person name="Zhang Y."/>
            <person name="Yu S."/>
            <person name="Liu X."/>
            <person name="Zhang Y."/>
            <person name="Hong G."/>
            <person name="Han B."/>
            <person name="Choisne N."/>
            <person name="Demange N."/>
            <person name="Orjeda G."/>
            <person name="Samain S."/>
            <person name="Cattolico L."/>
            <person name="Pelletier E."/>
            <person name="Couloux A."/>
            <person name="Segurens B."/>
            <person name="Wincker P."/>
            <person name="D'Hont A."/>
            <person name="Scarpelli C."/>
            <person name="Weissenbach J."/>
            <person name="Salanoubat M."/>
            <person name="Quetier F."/>
            <person name="Yu Y."/>
            <person name="Kim H.R."/>
            <person name="Rambo T."/>
            <person name="Currie J."/>
            <person name="Collura K."/>
            <person name="Luo M."/>
            <person name="Yang T."/>
            <person name="Ammiraju J.S.S."/>
            <person name="Engler F."/>
            <person name="Soderlund C."/>
            <person name="Wing R.A."/>
            <person name="Palmer L.E."/>
            <person name="de la Bastide M."/>
            <person name="Spiegel L."/>
            <person name="Nascimento L."/>
            <person name="Zutavern T."/>
            <person name="O'Shaughnessy A."/>
            <person name="Dike S."/>
            <person name="Dedhia N."/>
            <person name="Preston R."/>
            <person name="Balija V."/>
            <person name="McCombie W.R."/>
            <person name="Chow T."/>
            <person name="Chen H."/>
            <person name="Chung M."/>
            <person name="Chen C."/>
            <person name="Shaw J."/>
            <person name="Wu H."/>
            <person name="Hsiao K."/>
            <person name="Chao Y."/>
            <person name="Chu M."/>
            <person name="Cheng C."/>
            <person name="Hour A."/>
            <person name="Lee P."/>
            <person name="Lin S."/>
            <person name="Lin Y."/>
            <person name="Liou J."/>
            <person name="Liu S."/>
            <person name="Hsing Y."/>
            <person name="Raghuvanshi S."/>
            <person name="Mohanty A."/>
            <person name="Bharti A.K."/>
            <person name="Gaur A."/>
            <person name="Gupta V."/>
            <person name="Kumar D."/>
            <person name="Ravi V."/>
            <person name="Vij S."/>
            <person name="Kapur A."/>
            <person name="Khurana P."/>
            <person name="Khurana P."/>
            <person name="Khurana J.P."/>
            <person name="Tyagi A.K."/>
            <person name="Gaikwad K."/>
            <person name="Singh A."/>
            <person name="Dalal V."/>
            <person name="Srivastava S."/>
            <person name="Dixit A."/>
            <person name="Pal A.K."/>
            <person name="Ghazi I.A."/>
            <person name="Yadav M."/>
            <person name="Pandit A."/>
            <person name="Bhargava A."/>
            <person name="Sureshbabu K."/>
            <person name="Batra K."/>
            <person name="Sharma T.R."/>
            <person name="Mohapatra T."/>
            <person name="Singh N.K."/>
            <person name="Messing J."/>
            <person name="Nelson A.B."/>
            <person name="Fuks G."/>
            <person name="Kavchok S."/>
            <person name="Keizer G."/>
            <person name="Linton E."/>
            <person name="Llaca V."/>
            <person name="Song R."/>
            <person name="Tanyolac B."/>
            <person name="Young S."/>
            <person name="Ho-Il K."/>
            <person name="Hahn J.H."/>
            <person name="Sangsakoo G."/>
            <person name="Vanavichit A."/>
            <person name="de Mattos Luiz.A.T."/>
            <person name="Zimmer P.D."/>
            <person name="Malone G."/>
            <person name="Dellagostin O."/>
            <person name="de Oliveira A.C."/>
            <person name="Bevan M."/>
            <person name="Bancroft I."/>
            <person name="Minx P."/>
            <person name="Cordum H."/>
            <person name="Wilson R."/>
            <person name="Cheng Z."/>
            <person name="Jin W."/>
            <person name="Jiang J."/>
            <person name="Leong S.A."/>
            <person name="Iwama H."/>
            <person name="Gojobori T."/>
            <person name="Itoh T."/>
            <person name="Niimura Y."/>
            <person name="Fujii Y."/>
            <person name="Habara T."/>
            <person name="Sakai H."/>
            <person name="Sato Y."/>
            <person name="Wilson G."/>
            <person name="Kumar K."/>
            <person name="McCouch S."/>
            <person name="Juretic N."/>
            <person name="Hoen D."/>
            <person name="Wright S."/>
            <person name="Bruskiewich R."/>
            <person name="Bureau T."/>
            <person name="Miyao A."/>
            <person name="Hirochika H."/>
            <person name="Nishikawa T."/>
            <person name="Kadowaki K."/>
            <person name="Sugiura M."/>
            <person name="Burr B."/>
            <person name="Sasaki T."/>
        </authorList>
    </citation>
    <scope>NUCLEOTIDE SEQUENCE [LARGE SCALE GENOMIC DNA]</scope>
    <source>
        <strain evidence="4">cv. Nipponbare</strain>
    </source>
</reference>
<keyword evidence="3" id="KW-0418">Kinase</keyword>
<reference evidence="4" key="2">
    <citation type="journal article" date="2008" name="Nucleic Acids Res.">
        <title>The rice annotation project database (RAP-DB): 2008 update.</title>
        <authorList>
            <consortium name="The rice annotation project (RAP)"/>
        </authorList>
    </citation>
    <scope>GENOME REANNOTATION</scope>
    <source>
        <strain evidence="4">cv. Nipponbare</strain>
    </source>
</reference>
<dbReference type="Pfam" id="PF00696">
    <property type="entry name" value="AA_kinase"/>
    <property type="match status" value="1"/>
</dbReference>
<keyword evidence="3" id="KW-0808">Transferase</keyword>
<dbReference type="InterPro" id="IPR001048">
    <property type="entry name" value="Asp/Glu/Uridylate_kinase"/>
</dbReference>
<dbReference type="PANTHER" id="PTHR21499">
    <property type="entry name" value="ASPARTATE KINASE"/>
    <property type="match status" value="1"/>
</dbReference>